<comment type="caution">
    <text evidence="1">The sequence shown here is derived from an EMBL/GenBank/DDBJ whole genome shotgun (WGS) entry which is preliminary data.</text>
</comment>
<keyword evidence="2" id="KW-1185">Reference proteome</keyword>
<evidence type="ECO:0000313" key="1">
    <source>
        <dbReference type="EMBL" id="KAJ7570414.1"/>
    </source>
</evidence>
<protein>
    <submittedName>
        <fullName evidence="1">Uncharacterized protein</fullName>
    </submittedName>
</protein>
<accession>A0ACC2EV84</accession>
<gene>
    <name evidence="1" type="ORF">O6H91_01G119100</name>
</gene>
<evidence type="ECO:0000313" key="2">
    <source>
        <dbReference type="Proteomes" id="UP001162992"/>
    </source>
</evidence>
<dbReference type="EMBL" id="CM055092">
    <property type="protein sequence ID" value="KAJ7570414.1"/>
    <property type="molecule type" value="Genomic_DNA"/>
</dbReference>
<reference evidence="2" key="1">
    <citation type="journal article" date="2024" name="Proc. Natl. Acad. Sci. U.S.A.">
        <title>Extraordinary preservation of gene collinearity over three hundred million years revealed in homosporous lycophytes.</title>
        <authorList>
            <person name="Li C."/>
            <person name="Wickell D."/>
            <person name="Kuo L.Y."/>
            <person name="Chen X."/>
            <person name="Nie B."/>
            <person name="Liao X."/>
            <person name="Peng D."/>
            <person name="Ji J."/>
            <person name="Jenkins J."/>
            <person name="Williams M."/>
            <person name="Shu S."/>
            <person name="Plott C."/>
            <person name="Barry K."/>
            <person name="Rajasekar S."/>
            <person name="Grimwood J."/>
            <person name="Han X."/>
            <person name="Sun S."/>
            <person name="Hou Z."/>
            <person name="He W."/>
            <person name="Dai G."/>
            <person name="Sun C."/>
            <person name="Schmutz J."/>
            <person name="Leebens-Mack J.H."/>
            <person name="Li F.W."/>
            <person name="Wang L."/>
        </authorList>
    </citation>
    <scope>NUCLEOTIDE SEQUENCE [LARGE SCALE GENOMIC DNA]</scope>
    <source>
        <strain evidence="2">cv. PW_Plant_1</strain>
    </source>
</reference>
<dbReference type="Proteomes" id="UP001162992">
    <property type="component" value="Chromosome 1"/>
</dbReference>
<name>A0ACC2EV84_DIPCM</name>
<sequence>MSLPKPSSSNNKGLPKRLSPHHPTIRTDCSTTLVSVTASSESTCKCNSSTGDLRPVSNLLHPFRFHAEDVVESKKVVQLHWYMHDTPFNGPAPSAVPVTAYNASDFQNELKNFLFGQIYVFDDPLTQQSPPTSASFGRAQGTYSFVSREEFVAYVSYTVTIQTGTYKGSTLNILGANPNAKPVKTCAIAGGTGHFILARGILTSQVLNLFGPFNASATLLNQATIYLD</sequence>
<proteinExistence type="predicted"/>
<organism evidence="1 2">
    <name type="scientific">Diphasiastrum complanatum</name>
    <name type="common">Issler's clubmoss</name>
    <name type="synonym">Lycopodium complanatum</name>
    <dbReference type="NCBI Taxonomy" id="34168"/>
    <lineage>
        <taxon>Eukaryota</taxon>
        <taxon>Viridiplantae</taxon>
        <taxon>Streptophyta</taxon>
        <taxon>Embryophyta</taxon>
        <taxon>Tracheophyta</taxon>
        <taxon>Lycopodiopsida</taxon>
        <taxon>Lycopodiales</taxon>
        <taxon>Lycopodiaceae</taxon>
        <taxon>Lycopodioideae</taxon>
        <taxon>Diphasiastrum</taxon>
    </lineage>
</organism>